<dbReference type="PROSITE" id="PS51450">
    <property type="entry name" value="LRR"/>
    <property type="match status" value="2"/>
</dbReference>
<dbReference type="Gene3D" id="3.80.10.10">
    <property type="entry name" value="Ribonuclease Inhibitor"/>
    <property type="match status" value="2"/>
</dbReference>
<evidence type="ECO:0000313" key="5">
    <source>
        <dbReference type="EMBL" id="KAF7121078.1"/>
    </source>
</evidence>
<dbReference type="EMBL" id="WJXA01000013">
    <property type="protein sequence ID" value="KAF7121078.1"/>
    <property type="molecule type" value="Genomic_DNA"/>
</dbReference>
<dbReference type="GO" id="GO:0005737">
    <property type="term" value="C:cytoplasm"/>
    <property type="evidence" value="ECO:0007669"/>
    <property type="project" value="TreeGrafter"/>
</dbReference>
<dbReference type="Pfam" id="PF23598">
    <property type="entry name" value="LRR_14"/>
    <property type="match status" value="4"/>
</dbReference>
<sequence length="830" mass="93312">MDSIGLSPALGLSCLKDLRLENCNLSCLPNEVGNLISLETLDLSANNLPTLPDSICDLTRLKRLTLGGCNLSHLPCEIGRLISLDTLGLQGNSLSILPDSILNLACLKSLHLNGSNVTHLPSEIGRRLISLETLNLDGNRLLTLPDSICNLASLEALFLNDCNLSHLPDRIGMLSSLKLLELQRNNVCSLPNSFSDLASLEELRLNNCGRLQSLPQLPVNILRVDASCCTSLENIPIEFNWQAGLRMSFGGCNMLAKSNSVNNFIERLHQYKGWSERSELHIDTNISLPLDEVPNWFEYQCAGSKFSLVVPPLENRRIVGWSFCVVFSSNGYRDKGFPFHIFWNKPTLANPTLFRLVPFVDYQGQDQMIFLHRPLNYGGIHCGDELEIEIIPNPWERVPLLTVKKCGIHFIYEDNIEGSGGRVEKWRDALTKVANLSGWDLPKVANGTKRMDSIGLSPALGLSCLKDLRMENCNLSCLPNEVGHLILLETLDLSANNMPTLPDSICDLTCLKRLTLEGCNLSHLPCEIGRLILLEGLSLAGNSLLTLPDSICNLACLKFLNLNDCNLSHLPDRIGILSLLEILYLERNNVCSLPNSFSDLASLWKLRLNDCGRLQSLPQLPVNLKELDATYCTSLESIPTEFNWRAGLLMSFLGCNMLAKNNVMERIDQSFWEDKKNRGPGGYATIYLPGDEIPNWFQYQYAGSKLSVVVPPRRILGWSLCIVVRTHGNRGQRHQILIIRDKFTELDQLLTFTRYQGQDQMILLYYPSDYIERDELEIEIIPEDSEETEPWLTVKKCGINFIYEDNTEMSIKKKRKITDIWDPDISSPRN</sequence>
<dbReference type="OrthoDB" id="1936883at2759"/>
<evidence type="ECO:0000313" key="6">
    <source>
        <dbReference type="Proteomes" id="UP000626092"/>
    </source>
</evidence>
<dbReference type="SUPFAM" id="SSF52058">
    <property type="entry name" value="L domain-like"/>
    <property type="match status" value="2"/>
</dbReference>
<keyword evidence="2" id="KW-0677">Repeat</keyword>
<dbReference type="Proteomes" id="UP000626092">
    <property type="component" value="Unassembled WGS sequence"/>
</dbReference>
<dbReference type="GO" id="GO:0006952">
    <property type="term" value="P:defense response"/>
    <property type="evidence" value="ECO:0007669"/>
    <property type="project" value="UniProtKB-ARBA"/>
</dbReference>
<evidence type="ECO:0000256" key="1">
    <source>
        <dbReference type="ARBA" id="ARBA00022614"/>
    </source>
</evidence>
<feature type="domain" description="Disease resistance R13L4/SHOC-2-like LRR" evidence="4">
    <location>
        <begin position="101"/>
        <end position="204"/>
    </location>
</feature>
<name>A0A834L841_RHOSS</name>
<proteinExistence type="predicted"/>
<evidence type="ECO:0000259" key="4">
    <source>
        <dbReference type="Pfam" id="PF23598"/>
    </source>
</evidence>
<organism evidence="5 6">
    <name type="scientific">Rhododendron simsii</name>
    <name type="common">Sims's rhododendron</name>
    <dbReference type="NCBI Taxonomy" id="118357"/>
    <lineage>
        <taxon>Eukaryota</taxon>
        <taxon>Viridiplantae</taxon>
        <taxon>Streptophyta</taxon>
        <taxon>Embryophyta</taxon>
        <taxon>Tracheophyta</taxon>
        <taxon>Spermatophyta</taxon>
        <taxon>Magnoliopsida</taxon>
        <taxon>eudicotyledons</taxon>
        <taxon>Gunneridae</taxon>
        <taxon>Pentapetalae</taxon>
        <taxon>asterids</taxon>
        <taxon>Ericales</taxon>
        <taxon>Ericaceae</taxon>
        <taxon>Ericoideae</taxon>
        <taxon>Rhodoreae</taxon>
        <taxon>Rhododendron</taxon>
    </lineage>
</organism>
<dbReference type="GO" id="GO:0051707">
    <property type="term" value="P:response to other organism"/>
    <property type="evidence" value="ECO:0007669"/>
    <property type="project" value="UniProtKB-ARBA"/>
</dbReference>
<dbReference type="InterPro" id="IPR050216">
    <property type="entry name" value="LRR_domain-containing"/>
</dbReference>
<dbReference type="PANTHER" id="PTHR48051:SF46">
    <property type="entry name" value="LEUCINE RICH REPEAT-CONTAINING DOMAIN PROTEIN"/>
    <property type="match status" value="1"/>
</dbReference>
<keyword evidence="1" id="KW-0433">Leucine-rich repeat</keyword>
<dbReference type="SMART" id="SM00369">
    <property type="entry name" value="LRR_TYP"/>
    <property type="match status" value="12"/>
</dbReference>
<evidence type="ECO:0000256" key="2">
    <source>
        <dbReference type="ARBA" id="ARBA00022737"/>
    </source>
</evidence>
<dbReference type="PANTHER" id="PTHR48051">
    <property type="match status" value="1"/>
</dbReference>
<dbReference type="InterPro" id="IPR032675">
    <property type="entry name" value="LRR_dom_sf"/>
</dbReference>
<dbReference type="InterPro" id="IPR055414">
    <property type="entry name" value="LRR_R13L4/SHOC2-like"/>
</dbReference>
<feature type="domain" description="Disease resistance R13L4/SHOC-2-like LRR" evidence="4">
    <location>
        <begin position="12"/>
        <end position="87"/>
    </location>
</feature>
<comment type="caution">
    <text evidence="5">The sequence shown here is derived from an EMBL/GenBank/DDBJ whole genome shotgun (WGS) entry which is preliminary data.</text>
</comment>
<dbReference type="InterPro" id="IPR001611">
    <property type="entry name" value="Leu-rich_rpt"/>
</dbReference>
<evidence type="ECO:0000259" key="3">
    <source>
        <dbReference type="Pfam" id="PF20160"/>
    </source>
</evidence>
<dbReference type="InterPro" id="IPR045344">
    <property type="entry name" value="C-JID"/>
</dbReference>
<reference evidence="5" key="1">
    <citation type="submission" date="2019-11" db="EMBL/GenBank/DDBJ databases">
        <authorList>
            <person name="Liu Y."/>
            <person name="Hou J."/>
            <person name="Li T.-Q."/>
            <person name="Guan C.-H."/>
            <person name="Wu X."/>
            <person name="Wu H.-Z."/>
            <person name="Ling F."/>
            <person name="Zhang R."/>
            <person name="Shi X.-G."/>
            <person name="Ren J.-P."/>
            <person name="Chen E.-F."/>
            <person name="Sun J.-M."/>
        </authorList>
    </citation>
    <scope>NUCLEOTIDE SEQUENCE</scope>
    <source>
        <strain evidence="5">Adult_tree_wgs_1</strain>
        <tissue evidence="5">Leaves</tissue>
    </source>
</reference>
<feature type="domain" description="Disease resistance R13L4/SHOC-2-like LRR" evidence="4">
    <location>
        <begin position="459"/>
        <end position="540"/>
    </location>
</feature>
<feature type="domain" description="C-JID" evidence="3">
    <location>
        <begin position="288"/>
        <end position="417"/>
    </location>
</feature>
<protein>
    <submittedName>
        <fullName evidence="5">Uncharacterized protein</fullName>
    </submittedName>
</protein>
<gene>
    <name evidence="5" type="ORF">RHSIM_Rhsim13G0019900</name>
</gene>
<dbReference type="InterPro" id="IPR003591">
    <property type="entry name" value="Leu-rich_rpt_typical-subtyp"/>
</dbReference>
<accession>A0A834L841</accession>
<keyword evidence="6" id="KW-1185">Reference proteome</keyword>
<dbReference type="Pfam" id="PF20160">
    <property type="entry name" value="C-JID"/>
    <property type="match status" value="2"/>
</dbReference>
<feature type="domain" description="C-JID" evidence="3">
    <location>
        <begin position="688"/>
        <end position="808"/>
    </location>
</feature>
<feature type="domain" description="Disease resistance R13L4/SHOC-2-like LRR" evidence="4">
    <location>
        <begin position="550"/>
        <end position="628"/>
    </location>
</feature>
<dbReference type="AlphaFoldDB" id="A0A834L841"/>